<dbReference type="InterPro" id="IPR000305">
    <property type="entry name" value="GIY-YIG_endonuc"/>
</dbReference>
<reference evidence="3" key="1">
    <citation type="submission" date="2016-11" db="EMBL/GenBank/DDBJ databases">
        <authorList>
            <person name="Varghese N."/>
            <person name="Submissions S."/>
        </authorList>
    </citation>
    <scope>NUCLEOTIDE SEQUENCE [LARGE SCALE GENOMIC DNA]</scope>
    <source>
        <strain evidence="3">DSM 11003</strain>
    </source>
</reference>
<protein>
    <submittedName>
        <fullName evidence="2">Group I intron endonuclease</fullName>
    </submittedName>
</protein>
<evidence type="ECO:0000313" key="3">
    <source>
        <dbReference type="Proteomes" id="UP000242329"/>
    </source>
</evidence>
<feature type="domain" description="GIY-YIG" evidence="1">
    <location>
        <begin position="172"/>
        <end position="268"/>
    </location>
</feature>
<dbReference type="Pfam" id="PF01541">
    <property type="entry name" value="GIY-YIG"/>
    <property type="match status" value="1"/>
</dbReference>
<keyword evidence="3" id="KW-1185">Reference proteome</keyword>
<dbReference type="GO" id="GO:0004519">
    <property type="term" value="F:endonuclease activity"/>
    <property type="evidence" value="ECO:0007669"/>
    <property type="project" value="UniProtKB-KW"/>
</dbReference>
<gene>
    <name evidence="2" type="ORF">SAMN02745221_02216</name>
</gene>
<dbReference type="PROSITE" id="PS50164">
    <property type="entry name" value="GIY_YIG"/>
    <property type="match status" value="1"/>
</dbReference>
<proteinExistence type="predicted"/>
<keyword evidence="2" id="KW-0540">Nuclease</keyword>
<name>A0A1M5SF97_9FIRM</name>
<dbReference type="CDD" id="cd10446">
    <property type="entry name" value="GIY-YIG_unchar_1"/>
    <property type="match status" value="1"/>
</dbReference>
<keyword evidence="2" id="KW-0378">Hydrolase</keyword>
<keyword evidence="2" id="KW-0255">Endonuclease</keyword>
<dbReference type="InterPro" id="IPR035901">
    <property type="entry name" value="GIY-YIG_endonuc_sf"/>
</dbReference>
<organism evidence="2 3">
    <name type="scientific">Thermosyntropha lipolytica DSM 11003</name>
    <dbReference type="NCBI Taxonomy" id="1123382"/>
    <lineage>
        <taxon>Bacteria</taxon>
        <taxon>Bacillati</taxon>
        <taxon>Bacillota</taxon>
        <taxon>Clostridia</taxon>
        <taxon>Eubacteriales</taxon>
        <taxon>Syntrophomonadaceae</taxon>
        <taxon>Thermosyntropha</taxon>
    </lineage>
</organism>
<dbReference type="SUPFAM" id="SSF82771">
    <property type="entry name" value="GIY-YIG endonuclease"/>
    <property type="match status" value="1"/>
</dbReference>
<dbReference type="Gene3D" id="3.40.1440.10">
    <property type="entry name" value="GIY-YIG endonuclease"/>
    <property type="match status" value="1"/>
</dbReference>
<evidence type="ECO:0000259" key="1">
    <source>
        <dbReference type="PROSITE" id="PS50164"/>
    </source>
</evidence>
<dbReference type="Proteomes" id="UP000242329">
    <property type="component" value="Unassembled WGS sequence"/>
</dbReference>
<accession>A0A1M5SF97</accession>
<dbReference type="STRING" id="1123382.SAMN02745221_02216"/>
<dbReference type="EMBL" id="FQWY01000082">
    <property type="protein sequence ID" value="SHH37151.1"/>
    <property type="molecule type" value="Genomic_DNA"/>
</dbReference>
<sequence length="269" mass="31617">MRLLEVISIPPNDMSEYKLHLAIGAKDKKEPLYELAKSIDSFKLWQEEQSKKNFERDFILALIYYKPDEWIFGGVYRRLGVKKIANKYMYETELLDVRTELIGRLIVRFRRPGRQSYLYLENWADKIEVVEILREPYSVAPFPGYENVIIDFNLLKTIIDKEEISWKAGLSSVKGVYIITDKTNGKKYVGVAYGEDSFWSRWASYAKSGHGENKELKDLIQSMGIEYASNFQFAILEIITNTASDQELIEREEHWKKVFMSRQFGYNRN</sequence>
<dbReference type="AlphaFoldDB" id="A0A1M5SF97"/>
<evidence type="ECO:0000313" key="2">
    <source>
        <dbReference type="EMBL" id="SHH37151.1"/>
    </source>
</evidence>